<dbReference type="Gene3D" id="3.40.50.300">
    <property type="entry name" value="P-loop containing nucleotide triphosphate hydrolases"/>
    <property type="match status" value="1"/>
</dbReference>
<dbReference type="STRING" id="765257.A0A0C9ZJA1"/>
<reference evidence="2 3" key="1">
    <citation type="submission" date="2014-04" db="EMBL/GenBank/DDBJ databases">
        <authorList>
            <consortium name="DOE Joint Genome Institute"/>
            <person name="Kuo A."/>
            <person name="Kohler A."/>
            <person name="Costa M.D."/>
            <person name="Nagy L.G."/>
            <person name="Floudas D."/>
            <person name="Copeland A."/>
            <person name="Barry K.W."/>
            <person name="Cichocki N."/>
            <person name="Veneault-Fourrey C."/>
            <person name="LaButti K."/>
            <person name="Lindquist E.A."/>
            <person name="Lipzen A."/>
            <person name="Lundell T."/>
            <person name="Morin E."/>
            <person name="Murat C."/>
            <person name="Sun H."/>
            <person name="Tunlid A."/>
            <person name="Henrissat B."/>
            <person name="Grigoriev I.V."/>
            <person name="Hibbett D.S."/>
            <person name="Martin F."/>
            <person name="Nordberg H.P."/>
            <person name="Cantor M.N."/>
            <person name="Hua S.X."/>
        </authorList>
    </citation>
    <scope>NUCLEOTIDE SEQUENCE [LARGE SCALE GENOMIC DNA]</scope>
    <source>
        <strain evidence="2 3">441</strain>
    </source>
</reference>
<dbReference type="GO" id="GO:0005525">
    <property type="term" value="F:GTP binding"/>
    <property type="evidence" value="ECO:0007669"/>
    <property type="project" value="InterPro"/>
</dbReference>
<dbReference type="Pfam" id="PF01926">
    <property type="entry name" value="MMR_HSR1"/>
    <property type="match status" value="1"/>
</dbReference>
<dbReference type="OrthoDB" id="8954335at2759"/>
<dbReference type="InterPro" id="IPR006073">
    <property type="entry name" value="GTP-bd"/>
</dbReference>
<evidence type="ECO:0000259" key="1">
    <source>
        <dbReference type="Pfam" id="PF01926"/>
    </source>
</evidence>
<dbReference type="CDD" id="cd00882">
    <property type="entry name" value="Ras_like_GTPase"/>
    <property type="match status" value="1"/>
</dbReference>
<name>A0A0C9ZJA1_9AGAM</name>
<reference evidence="3" key="2">
    <citation type="submission" date="2015-01" db="EMBL/GenBank/DDBJ databases">
        <title>Evolutionary Origins and Diversification of the Mycorrhizal Mutualists.</title>
        <authorList>
            <consortium name="DOE Joint Genome Institute"/>
            <consortium name="Mycorrhizal Genomics Consortium"/>
            <person name="Kohler A."/>
            <person name="Kuo A."/>
            <person name="Nagy L.G."/>
            <person name="Floudas D."/>
            <person name="Copeland A."/>
            <person name="Barry K.W."/>
            <person name="Cichocki N."/>
            <person name="Veneault-Fourrey C."/>
            <person name="LaButti K."/>
            <person name="Lindquist E.A."/>
            <person name="Lipzen A."/>
            <person name="Lundell T."/>
            <person name="Morin E."/>
            <person name="Murat C."/>
            <person name="Riley R."/>
            <person name="Ohm R."/>
            <person name="Sun H."/>
            <person name="Tunlid A."/>
            <person name="Henrissat B."/>
            <person name="Grigoriev I.V."/>
            <person name="Hibbett D.S."/>
            <person name="Martin F."/>
        </authorList>
    </citation>
    <scope>NUCLEOTIDE SEQUENCE [LARGE SCALE GENOMIC DNA]</scope>
    <source>
        <strain evidence="3">441</strain>
    </source>
</reference>
<evidence type="ECO:0000313" key="2">
    <source>
        <dbReference type="EMBL" id="KIK26019.1"/>
    </source>
</evidence>
<dbReference type="Proteomes" id="UP000054018">
    <property type="component" value="Unassembled WGS sequence"/>
</dbReference>
<keyword evidence="3" id="KW-1185">Reference proteome</keyword>
<feature type="domain" description="G" evidence="1">
    <location>
        <begin position="4"/>
        <end position="126"/>
    </location>
</feature>
<dbReference type="InterPro" id="IPR027417">
    <property type="entry name" value="P-loop_NTPase"/>
</dbReference>
<sequence length="264" mass="28736">MMNVIVVGESGIGKSSLINIVAGQQLARTSSDSAVCTLAPESYGVRIDGHDFLLWDTPGFNEGLTDPPRTNCSAQLYSFLQRMSLEGKIDLLLYCIPASRAKMTMVNNYQEIRSVVPSTTPVAVVVTHLERHPGQMEDWWANNGGDLRSLGMDFVGHACVTTLPDSSTRVLPSSIYERIAESRKALRSLIRRACLPYCISPSVVAFPSSPLSLCESTQTESEGPCASSCPDFKTYPTAATSSRLPRGRTPSFFPRPAGLSKLWV</sequence>
<evidence type="ECO:0000313" key="3">
    <source>
        <dbReference type="Proteomes" id="UP000054018"/>
    </source>
</evidence>
<proteinExistence type="predicted"/>
<protein>
    <recommendedName>
        <fullName evidence="1">G domain-containing protein</fullName>
    </recommendedName>
</protein>
<dbReference type="AlphaFoldDB" id="A0A0C9ZJA1"/>
<accession>A0A0C9ZJA1</accession>
<dbReference type="EMBL" id="KN833704">
    <property type="protein sequence ID" value="KIK26019.1"/>
    <property type="molecule type" value="Genomic_DNA"/>
</dbReference>
<organism evidence="2 3">
    <name type="scientific">Pisolithus microcarpus 441</name>
    <dbReference type="NCBI Taxonomy" id="765257"/>
    <lineage>
        <taxon>Eukaryota</taxon>
        <taxon>Fungi</taxon>
        <taxon>Dikarya</taxon>
        <taxon>Basidiomycota</taxon>
        <taxon>Agaricomycotina</taxon>
        <taxon>Agaricomycetes</taxon>
        <taxon>Agaricomycetidae</taxon>
        <taxon>Boletales</taxon>
        <taxon>Sclerodermatineae</taxon>
        <taxon>Pisolithaceae</taxon>
        <taxon>Pisolithus</taxon>
    </lineage>
</organism>
<dbReference type="SUPFAM" id="SSF52540">
    <property type="entry name" value="P-loop containing nucleoside triphosphate hydrolases"/>
    <property type="match status" value="1"/>
</dbReference>
<gene>
    <name evidence="2" type="ORF">PISMIDRAFT_676560</name>
</gene>
<dbReference type="HOGENOM" id="CLU_050405_1_0_1"/>